<dbReference type="Gene3D" id="3.40.50.2300">
    <property type="match status" value="1"/>
</dbReference>
<dbReference type="OrthoDB" id="9797769at2"/>
<dbReference type="EMBL" id="CP035108">
    <property type="protein sequence ID" value="QAR32456.1"/>
    <property type="molecule type" value="Genomic_DNA"/>
</dbReference>
<dbReference type="PANTHER" id="PTHR44591">
    <property type="entry name" value="STRESS RESPONSE REGULATOR PROTEIN 1"/>
    <property type="match status" value="1"/>
</dbReference>
<sequence length="133" mass="15310">MENTENLEILFAEDEEELRRGVCLYFRRFGYKVTEAANGLACIEKIKEKEKGGKGFDLILLDVMMPEMTGLEVLDFLHRNGRSTPVLLITGYLDVRPEDEYMKEMVIGLLHKPFSPSELIESTHTILQRSKKT</sequence>
<dbReference type="InterPro" id="IPR011006">
    <property type="entry name" value="CheY-like_superfamily"/>
</dbReference>
<keyword evidence="5" id="KW-1185">Reference proteome</keyword>
<gene>
    <name evidence="4" type="ORF">EP073_03275</name>
</gene>
<reference evidence="4 5" key="1">
    <citation type="submission" date="2019-01" db="EMBL/GenBank/DDBJ databases">
        <title>Geovibrio thiophilus DSM 11263, complete genome.</title>
        <authorList>
            <person name="Spring S."/>
            <person name="Bunk B."/>
            <person name="Sproer C."/>
        </authorList>
    </citation>
    <scope>NUCLEOTIDE SEQUENCE [LARGE SCALE GENOMIC DNA]</scope>
    <source>
        <strain evidence="4 5">DSM 11263</strain>
    </source>
</reference>
<feature type="modified residue" description="4-aspartylphosphate" evidence="2">
    <location>
        <position position="62"/>
    </location>
</feature>
<keyword evidence="1 2" id="KW-0597">Phosphoprotein</keyword>
<dbReference type="Pfam" id="PF00072">
    <property type="entry name" value="Response_reg"/>
    <property type="match status" value="1"/>
</dbReference>
<dbReference type="PROSITE" id="PS50110">
    <property type="entry name" value="RESPONSE_REGULATORY"/>
    <property type="match status" value="1"/>
</dbReference>
<evidence type="ECO:0000256" key="2">
    <source>
        <dbReference type="PROSITE-ProRule" id="PRU00169"/>
    </source>
</evidence>
<dbReference type="AlphaFoldDB" id="A0A3R5UU05"/>
<dbReference type="KEGG" id="gtl:EP073_03275"/>
<organism evidence="4 5">
    <name type="scientific">Geovibrio thiophilus</name>
    <dbReference type="NCBI Taxonomy" id="139438"/>
    <lineage>
        <taxon>Bacteria</taxon>
        <taxon>Pseudomonadati</taxon>
        <taxon>Deferribacterota</taxon>
        <taxon>Deferribacteres</taxon>
        <taxon>Deferribacterales</taxon>
        <taxon>Geovibrionaceae</taxon>
        <taxon>Geovibrio</taxon>
    </lineage>
</organism>
<protein>
    <submittedName>
        <fullName evidence="4">Response regulator</fullName>
    </submittedName>
</protein>
<evidence type="ECO:0000313" key="5">
    <source>
        <dbReference type="Proteomes" id="UP000287502"/>
    </source>
</evidence>
<dbReference type="PANTHER" id="PTHR44591:SF3">
    <property type="entry name" value="RESPONSE REGULATORY DOMAIN-CONTAINING PROTEIN"/>
    <property type="match status" value="1"/>
</dbReference>
<evidence type="ECO:0000313" key="4">
    <source>
        <dbReference type="EMBL" id="QAR32456.1"/>
    </source>
</evidence>
<dbReference type="Proteomes" id="UP000287502">
    <property type="component" value="Chromosome"/>
</dbReference>
<dbReference type="InterPro" id="IPR050595">
    <property type="entry name" value="Bact_response_regulator"/>
</dbReference>
<proteinExistence type="predicted"/>
<dbReference type="CDD" id="cd00156">
    <property type="entry name" value="REC"/>
    <property type="match status" value="1"/>
</dbReference>
<dbReference type="SUPFAM" id="SSF52172">
    <property type="entry name" value="CheY-like"/>
    <property type="match status" value="1"/>
</dbReference>
<dbReference type="SMART" id="SM00448">
    <property type="entry name" value="REC"/>
    <property type="match status" value="1"/>
</dbReference>
<dbReference type="GO" id="GO:0000160">
    <property type="term" value="P:phosphorelay signal transduction system"/>
    <property type="evidence" value="ECO:0007669"/>
    <property type="project" value="InterPro"/>
</dbReference>
<evidence type="ECO:0000259" key="3">
    <source>
        <dbReference type="PROSITE" id="PS50110"/>
    </source>
</evidence>
<accession>A0A3R5UU05</accession>
<name>A0A3R5UU05_9BACT</name>
<feature type="domain" description="Response regulatory" evidence="3">
    <location>
        <begin position="8"/>
        <end position="127"/>
    </location>
</feature>
<evidence type="ECO:0000256" key="1">
    <source>
        <dbReference type="ARBA" id="ARBA00022553"/>
    </source>
</evidence>
<dbReference type="InterPro" id="IPR001789">
    <property type="entry name" value="Sig_transdc_resp-reg_receiver"/>
</dbReference>
<dbReference type="RefSeq" id="WP_128465743.1">
    <property type="nucleotide sequence ID" value="NZ_CP035108.1"/>
</dbReference>